<keyword evidence="5" id="KW-1185">Reference proteome</keyword>
<keyword evidence="2" id="KW-0560">Oxidoreductase</keyword>
<gene>
    <name evidence="4" type="ORF">RGD00_19475</name>
</gene>
<comment type="caution">
    <text evidence="4">The sequence shown here is derived from an EMBL/GenBank/DDBJ whole genome shotgun (WGS) entry which is preliminary data.</text>
</comment>
<reference evidence="4 5" key="1">
    <citation type="submission" date="2023-09" db="EMBL/GenBank/DDBJ databases">
        <title>Xinfangfangia sedmenti sp. nov., isolated the sedment.</title>
        <authorList>
            <person name="Xu L."/>
        </authorList>
    </citation>
    <scope>NUCLEOTIDE SEQUENCE [LARGE SCALE GENOMIC DNA]</scope>
    <source>
        <strain evidence="4 5">LG-4</strain>
    </source>
</reference>
<dbReference type="EMBL" id="JAVKPH010000034">
    <property type="protein sequence ID" value="MDR5654797.1"/>
    <property type="molecule type" value="Genomic_DNA"/>
</dbReference>
<proteinExistence type="inferred from homology"/>
<dbReference type="InterPro" id="IPR036291">
    <property type="entry name" value="NAD(P)-bd_dom_sf"/>
</dbReference>
<dbReference type="Gene3D" id="3.40.50.720">
    <property type="entry name" value="NAD(P)-binding Rossmann-like Domain"/>
    <property type="match status" value="1"/>
</dbReference>
<comment type="similarity">
    <text evidence="1">Belongs to the short-chain dehydrogenases/reductases (SDR) family.</text>
</comment>
<dbReference type="PROSITE" id="PS00061">
    <property type="entry name" value="ADH_SHORT"/>
    <property type="match status" value="1"/>
</dbReference>
<dbReference type="SUPFAM" id="SSF51735">
    <property type="entry name" value="NAD(P)-binding Rossmann-fold domains"/>
    <property type="match status" value="1"/>
</dbReference>
<protein>
    <submittedName>
        <fullName evidence="4">SDR family NAD(P)-dependent oxidoreductase</fullName>
    </submittedName>
</protein>
<dbReference type="PANTHER" id="PTHR43477">
    <property type="entry name" value="DIHYDROANTICAPSIN 7-DEHYDROGENASE"/>
    <property type="match status" value="1"/>
</dbReference>
<dbReference type="PRINTS" id="PR00081">
    <property type="entry name" value="GDHRDH"/>
</dbReference>
<evidence type="ECO:0000313" key="4">
    <source>
        <dbReference type="EMBL" id="MDR5654797.1"/>
    </source>
</evidence>
<dbReference type="Pfam" id="PF13561">
    <property type="entry name" value="adh_short_C2"/>
    <property type="match status" value="1"/>
</dbReference>
<dbReference type="PRINTS" id="PR00080">
    <property type="entry name" value="SDRFAMILY"/>
</dbReference>
<dbReference type="RefSeq" id="WP_310458942.1">
    <property type="nucleotide sequence ID" value="NZ_JAVKPH010000034.1"/>
</dbReference>
<dbReference type="NCBIfam" id="NF005559">
    <property type="entry name" value="PRK07231.1"/>
    <property type="match status" value="1"/>
</dbReference>
<dbReference type="CDD" id="cd05233">
    <property type="entry name" value="SDR_c"/>
    <property type="match status" value="1"/>
</dbReference>
<dbReference type="SMART" id="SM00822">
    <property type="entry name" value="PKS_KR"/>
    <property type="match status" value="1"/>
</dbReference>
<organism evidence="4 5">
    <name type="scientific">Ruixingdingia sedimenti</name>
    <dbReference type="NCBI Taxonomy" id="3073604"/>
    <lineage>
        <taxon>Bacteria</taxon>
        <taxon>Pseudomonadati</taxon>
        <taxon>Pseudomonadota</taxon>
        <taxon>Alphaproteobacteria</taxon>
        <taxon>Rhodobacterales</taxon>
        <taxon>Paracoccaceae</taxon>
        <taxon>Ruixingdingia</taxon>
    </lineage>
</organism>
<feature type="domain" description="Ketoreductase" evidence="3">
    <location>
        <begin position="5"/>
        <end position="177"/>
    </location>
</feature>
<dbReference type="InterPro" id="IPR051122">
    <property type="entry name" value="SDR_DHRS6-like"/>
</dbReference>
<dbReference type="Proteomes" id="UP001247754">
    <property type="component" value="Unassembled WGS sequence"/>
</dbReference>
<evidence type="ECO:0000313" key="5">
    <source>
        <dbReference type="Proteomes" id="UP001247754"/>
    </source>
</evidence>
<dbReference type="InterPro" id="IPR020904">
    <property type="entry name" value="Sc_DH/Rdtase_CS"/>
</dbReference>
<dbReference type="InterPro" id="IPR057326">
    <property type="entry name" value="KR_dom"/>
</dbReference>
<evidence type="ECO:0000256" key="2">
    <source>
        <dbReference type="ARBA" id="ARBA00023002"/>
    </source>
</evidence>
<sequence>MEDRKIAVVTGAGGGIGRAICFDLAGRGAEIVAVDRNAEAVAAIAADLRAAGHRAREVTLDLTDGAALDALVADTGRIDILVNNAGVFDVKPFTDLTGDDFRRNYEVNVVASAELIRRALPRMPSGGAILNIASVAMFGAFNFAHYAASKAAVGGLTKSLALEFASRGIRVNAVAPGAIKTPMLLGRNDGDYSNVIRRIPLGHFGEPEDIAAAVGFLTSDQAKYITGVVLVVDGGRVLTGMPNA</sequence>
<accession>A0ABU1FEK2</accession>
<dbReference type="InterPro" id="IPR002347">
    <property type="entry name" value="SDR_fam"/>
</dbReference>
<evidence type="ECO:0000256" key="1">
    <source>
        <dbReference type="ARBA" id="ARBA00006484"/>
    </source>
</evidence>
<name>A0ABU1FEK2_9RHOB</name>
<evidence type="ECO:0000259" key="3">
    <source>
        <dbReference type="SMART" id="SM00822"/>
    </source>
</evidence>
<dbReference type="PANTHER" id="PTHR43477:SF1">
    <property type="entry name" value="DIHYDROANTICAPSIN 7-DEHYDROGENASE"/>
    <property type="match status" value="1"/>
</dbReference>